<gene>
    <name evidence="2" type="ORF">PPERSA_10594</name>
</gene>
<proteinExistence type="predicted"/>
<dbReference type="GO" id="GO:0006606">
    <property type="term" value="P:protein import into nucleus"/>
    <property type="evidence" value="ECO:0007669"/>
    <property type="project" value="TreeGrafter"/>
</dbReference>
<dbReference type="InterPro" id="IPR011989">
    <property type="entry name" value="ARM-like"/>
</dbReference>
<name>A0A0V0Q9T2_PSEPJ</name>
<dbReference type="GO" id="GO:0006611">
    <property type="term" value="P:protein export from nucleus"/>
    <property type="evidence" value="ECO:0007669"/>
    <property type="project" value="TreeGrafter"/>
</dbReference>
<dbReference type="SUPFAM" id="SSF48371">
    <property type="entry name" value="ARM repeat"/>
    <property type="match status" value="1"/>
</dbReference>
<dbReference type="Gene3D" id="1.25.10.10">
    <property type="entry name" value="Leucine-rich Repeat Variant"/>
    <property type="match status" value="1"/>
</dbReference>
<dbReference type="InParanoid" id="A0A0V0Q9T2"/>
<sequence>MIQSQAENSQQGNQQGMISLVKLLKNSMIIFYHLNFQDLHPKFEDNLKAWMTQIAMVLRLNISPQLLNNDDVILFKCKGEALRGILLYATKYREDFMDLIKEFSSEIWNMCTLTNTDQKFDKIVLNSLRYFKNLVICPELKDFFQSNIETLLNTLIVPNLGISTTDKEMFEYEPESFIQSFFEQSDIHSRRSTTVELLKNLCKHYIGNMQNFIQSVIPKYIEKMKQQGGPSQDEEIILINLVIDGSTVAYRTKDGVSEVSLGSELILYFYNNVIKPSLQQMMQASEQGIQALEQKFSPIFICFYLRFFFYFRHFIPKEELLEIIKIISYFCKSSNEGLRDITFYTVQILLSIKDGDIKSYVNLTPHFNKDNIEPQIQTILQNIYSVMEGTEINNYALQSVIVILQLLKENCASYVDPLSVLFKGQLGKIQQGYDFSKALLIFDGLGIFIHYTANGDKSKVAVIENNVSNYLTYILNNNKQMSDLFTFVLQIYALFVQSASENSQNSENYKTFFNSLMDSKNWVEDNQSIFQAYVIYIRGYVQTNQQALYDQIQSFQAILQSVCQMRYDQIFFQIADIICDKLTLDQLRQSGILKMILENAVQFYRVVVSQQTQTDKTPRRNNKPLFVKEFISFICRLIIKHSAMEIIKDFDQINQNLLINLFVEEITLVKLASNRNDRKQLFLALTDLLLNNVQQLNQKNWEQLLNAVIENCGNRFNSYRGVQGLAFVKQQNNVSFSDSGFQKLQALKWSEQNSSINPILSQVQDEDKYFGQEFKKFIQQPQIQQSINFQQILSQKNQETVSKLVQN</sequence>
<comment type="caution">
    <text evidence="2">The sequence shown here is derived from an EMBL/GenBank/DDBJ whole genome shotgun (WGS) entry which is preliminary data.</text>
</comment>
<accession>A0A0V0Q9T2</accession>
<keyword evidence="3" id="KW-1185">Reference proteome</keyword>
<dbReference type="EMBL" id="LDAU01000229">
    <property type="protein sequence ID" value="KRW98823.1"/>
    <property type="molecule type" value="Genomic_DNA"/>
</dbReference>
<evidence type="ECO:0000259" key="1">
    <source>
        <dbReference type="Pfam" id="PF08506"/>
    </source>
</evidence>
<dbReference type="GO" id="GO:0005829">
    <property type="term" value="C:cytosol"/>
    <property type="evidence" value="ECO:0007669"/>
    <property type="project" value="TreeGrafter"/>
</dbReference>
<reference evidence="2 3" key="1">
    <citation type="journal article" date="2015" name="Sci. Rep.">
        <title>Genome of the facultative scuticociliatosis pathogen Pseudocohnilembus persalinus provides insight into its virulence through horizontal gene transfer.</title>
        <authorList>
            <person name="Xiong J."/>
            <person name="Wang G."/>
            <person name="Cheng J."/>
            <person name="Tian M."/>
            <person name="Pan X."/>
            <person name="Warren A."/>
            <person name="Jiang C."/>
            <person name="Yuan D."/>
            <person name="Miao W."/>
        </authorList>
    </citation>
    <scope>NUCLEOTIDE SEQUENCE [LARGE SCALE GENOMIC DNA]</scope>
    <source>
        <strain evidence="2">36N120E</strain>
    </source>
</reference>
<dbReference type="GO" id="GO:0005635">
    <property type="term" value="C:nuclear envelope"/>
    <property type="evidence" value="ECO:0007669"/>
    <property type="project" value="TreeGrafter"/>
</dbReference>
<organism evidence="2 3">
    <name type="scientific">Pseudocohnilembus persalinus</name>
    <name type="common">Ciliate</name>
    <dbReference type="NCBI Taxonomy" id="266149"/>
    <lineage>
        <taxon>Eukaryota</taxon>
        <taxon>Sar</taxon>
        <taxon>Alveolata</taxon>
        <taxon>Ciliophora</taxon>
        <taxon>Intramacronucleata</taxon>
        <taxon>Oligohymenophorea</taxon>
        <taxon>Scuticociliatia</taxon>
        <taxon>Philasterida</taxon>
        <taxon>Pseudocohnilembidae</taxon>
        <taxon>Pseudocohnilembus</taxon>
    </lineage>
</organism>
<protein>
    <submittedName>
        <fullName evidence="2">Armadillo-type fold</fullName>
    </submittedName>
</protein>
<feature type="domain" description="Exportin-2 central" evidence="1">
    <location>
        <begin position="5"/>
        <end position="335"/>
    </location>
</feature>
<dbReference type="OMA" id="AENEFLM"/>
<dbReference type="PANTHER" id="PTHR10997">
    <property type="entry name" value="IMPORTIN-7, 8, 11"/>
    <property type="match status" value="1"/>
</dbReference>
<evidence type="ECO:0000313" key="3">
    <source>
        <dbReference type="Proteomes" id="UP000054937"/>
    </source>
</evidence>
<dbReference type="AlphaFoldDB" id="A0A0V0Q9T2"/>
<dbReference type="InterPro" id="IPR013713">
    <property type="entry name" value="XPO2_central"/>
</dbReference>
<evidence type="ECO:0000313" key="2">
    <source>
        <dbReference type="EMBL" id="KRW98823.1"/>
    </source>
</evidence>
<dbReference type="PANTHER" id="PTHR10997:SF8">
    <property type="entry name" value="EXPORTIN-2"/>
    <property type="match status" value="1"/>
</dbReference>
<dbReference type="Proteomes" id="UP000054937">
    <property type="component" value="Unassembled WGS sequence"/>
</dbReference>
<dbReference type="InterPro" id="IPR016024">
    <property type="entry name" value="ARM-type_fold"/>
</dbReference>
<dbReference type="GO" id="GO:0005049">
    <property type="term" value="F:nuclear export signal receptor activity"/>
    <property type="evidence" value="ECO:0007669"/>
    <property type="project" value="TreeGrafter"/>
</dbReference>
<dbReference type="OrthoDB" id="3268246at2759"/>
<dbReference type="Pfam" id="PF08506">
    <property type="entry name" value="Cse1"/>
    <property type="match status" value="1"/>
</dbReference>